<feature type="region of interest" description="Disordered" evidence="1">
    <location>
        <begin position="171"/>
        <end position="209"/>
    </location>
</feature>
<accession>A0A7U9KZY3</accession>
<proteinExistence type="predicted"/>
<feature type="region of interest" description="Disordered" evidence="1">
    <location>
        <begin position="1"/>
        <end position="40"/>
    </location>
</feature>
<dbReference type="AlphaFoldDB" id="A0A7U9KZY3"/>
<name>A0A7U9KZY3_9ACTN</name>
<comment type="caution">
    <text evidence="2">The sequence shown here is derived from an EMBL/GenBank/DDBJ whole genome shotgun (WGS) entry which is preliminary data.</text>
</comment>
<gene>
    <name evidence="2" type="ORF">OEIGOIKO_05761</name>
</gene>
<evidence type="ECO:0000313" key="2">
    <source>
        <dbReference type="EMBL" id="GCD37951.1"/>
    </source>
</evidence>
<organism evidence="2 3">
    <name type="scientific">Streptomyces chrestomyceticus JCM 4735</name>
    <dbReference type="NCBI Taxonomy" id="1306181"/>
    <lineage>
        <taxon>Bacteria</taxon>
        <taxon>Bacillati</taxon>
        <taxon>Actinomycetota</taxon>
        <taxon>Actinomycetes</taxon>
        <taxon>Kitasatosporales</taxon>
        <taxon>Streptomycetaceae</taxon>
        <taxon>Streptomyces</taxon>
    </lineage>
</organism>
<sequence>MAGMGPAPKPNARRRNATVAMTKLPAGGRKGAPPKWPLPDDVVTVAKRDMAQRQADELELALLEPELTGRARSAAQRKLDAAQTAATVLGKQLETQARTEGELWAELWATPQAVAWERLGWTREVAQYVRWKVRAEMGDLDASKEARQLGDRLGLTPLAMLRLRWEVATDEVGEQRQERSARPARSARARLKVVDPEAAAGGDGAVAGS</sequence>
<feature type="compositionally biased region" description="Basic and acidic residues" evidence="1">
    <location>
        <begin position="171"/>
        <end position="181"/>
    </location>
</feature>
<dbReference type="EMBL" id="BHZC01000001">
    <property type="protein sequence ID" value="GCD37951.1"/>
    <property type="molecule type" value="Genomic_DNA"/>
</dbReference>
<reference evidence="2 3" key="1">
    <citation type="submission" date="2018-11" db="EMBL/GenBank/DDBJ databases">
        <title>Whole genome sequence of Streptomyces chrestomyceticus NBRC 13444(T).</title>
        <authorList>
            <person name="Komaki H."/>
            <person name="Tamura T."/>
        </authorList>
    </citation>
    <scope>NUCLEOTIDE SEQUENCE [LARGE SCALE GENOMIC DNA]</scope>
    <source>
        <strain evidence="2 3">NBRC 13444</strain>
    </source>
</reference>
<protein>
    <submittedName>
        <fullName evidence="2">Uncharacterized protein</fullName>
    </submittedName>
</protein>
<evidence type="ECO:0000256" key="1">
    <source>
        <dbReference type="SAM" id="MobiDB-lite"/>
    </source>
</evidence>
<dbReference type="Proteomes" id="UP000287830">
    <property type="component" value="Unassembled WGS sequence"/>
</dbReference>
<evidence type="ECO:0000313" key="3">
    <source>
        <dbReference type="Proteomes" id="UP000287830"/>
    </source>
</evidence>